<dbReference type="PROSITE" id="PS51110">
    <property type="entry name" value="SAP_A"/>
    <property type="match status" value="2"/>
</dbReference>
<dbReference type="Pfam" id="PF05184">
    <property type="entry name" value="SapB_1"/>
    <property type="match status" value="1"/>
</dbReference>
<keyword evidence="6" id="KW-0325">Glycoprotein</keyword>
<proteinExistence type="predicted"/>
<dbReference type="Ensembl" id="ENSOGAT00000031115.1">
    <property type="protein sequence ID" value="ENSOGAP00000019869.1"/>
    <property type="gene ID" value="ENSOGAG00000033890.1"/>
</dbReference>
<dbReference type="PANTHER" id="PTHR11480">
    <property type="entry name" value="SAPOSIN-RELATED"/>
    <property type="match status" value="1"/>
</dbReference>
<reference evidence="11" key="1">
    <citation type="submission" date="2011-03" db="EMBL/GenBank/DDBJ databases">
        <title>Version 3 of the genome sequence of Otolemur garnettii (Bushbaby).</title>
        <authorList>
            <consortium name="The Broad Institute Genome Sequencing Platform"/>
            <person name="Di Palma F."/>
            <person name="Johnson J."/>
            <person name="Lander E.S."/>
            <person name="Lindblad-Toh K."/>
            <person name="Jaffe D.B."/>
            <person name="Gnerre S."/>
            <person name="MacCallum I."/>
            <person name="Przybylski D."/>
            <person name="Ribeiro F.J."/>
            <person name="Burton J.N."/>
            <person name="Walker B.J."/>
            <person name="Sharpe T."/>
            <person name="Hall G."/>
        </authorList>
    </citation>
    <scope>NUCLEOTIDE SEQUENCE [LARGE SCALE GENOMIC DNA]</scope>
</reference>
<dbReference type="GeneTree" id="ENSGT00940000164031"/>
<dbReference type="GO" id="GO:0060736">
    <property type="term" value="P:prostate gland growth"/>
    <property type="evidence" value="ECO:0007669"/>
    <property type="project" value="TreeGrafter"/>
</dbReference>
<feature type="domain" description="Saposin B-type" evidence="8">
    <location>
        <begin position="384"/>
        <end position="465"/>
    </location>
</feature>
<dbReference type="EMBL" id="AAQR03150704">
    <property type="status" value="NOT_ANNOTATED_CDS"/>
    <property type="molecule type" value="Genomic_DNA"/>
</dbReference>
<reference evidence="10" key="2">
    <citation type="submission" date="2025-08" db="UniProtKB">
        <authorList>
            <consortium name="Ensembl"/>
        </authorList>
    </citation>
    <scope>IDENTIFICATION</scope>
</reference>
<feature type="domain" description="Saposin B-type" evidence="8">
    <location>
        <begin position="59"/>
        <end position="141"/>
    </location>
</feature>
<dbReference type="GO" id="GO:0006665">
    <property type="term" value="P:sphingolipid metabolic process"/>
    <property type="evidence" value="ECO:0007669"/>
    <property type="project" value="InterPro"/>
</dbReference>
<dbReference type="STRING" id="30611.ENSOGAP00000019869"/>
<dbReference type="GO" id="GO:0005829">
    <property type="term" value="C:cytosol"/>
    <property type="evidence" value="ECO:0007669"/>
    <property type="project" value="Ensembl"/>
</dbReference>
<accession>H0XUS7</accession>
<feature type="domain" description="Saposin A-type" evidence="9">
    <location>
        <begin position="467"/>
        <end position="503"/>
    </location>
</feature>
<dbReference type="Pfam" id="PF03489">
    <property type="entry name" value="SapB_2"/>
    <property type="match status" value="3"/>
</dbReference>
<evidence type="ECO:0000256" key="6">
    <source>
        <dbReference type="ARBA" id="ARBA00023180"/>
    </source>
</evidence>
<dbReference type="GO" id="GO:0007193">
    <property type="term" value="P:adenylate cyclase-inhibiting G protein-coupled receptor signaling pathway"/>
    <property type="evidence" value="ECO:0007669"/>
    <property type="project" value="TreeGrafter"/>
</dbReference>
<keyword evidence="4" id="KW-0677">Repeat</keyword>
<dbReference type="GO" id="GO:0060742">
    <property type="term" value="P:epithelial cell differentiation involved in prostate gland development"/>
    <property type="evidence" value="ECO:0007669"/>
    <property type="project" value="TreeGrafter"/>
</dbReference>
<evidence type="ECO:0000259" key="8">
    <source>
        <dbReference type="PROSITE" id="PS50015"/>
    </source>
</evidence>
<dbReference type="PANTHER" id="PTHR11480:SF39">
    <property type="entry name" value="PROACTIVATOR POLYPEPTIDE-LIKE 1"/>
    <property type="match status" value="1"/>
</dbReference>
<dbReference type="InParanoid" id="H0XUS7"/>
<dbReference type="FunFam" id="1.10.225.10:FF:000002">
    <property type="entry name" value="prosaposin isoform X2"/>
    <property type="match status" value="2"/>
</dbReference>
<feature type="signal peptide" evidence="7">
    <location>
        <begin position="1"/>
        <end position="16"/>
    </location>
</feature>
<evidence type="ECO:0000313" key="10">
    <source>
        <dbReference type="Ensembl" id="ENSOGAP00000019869.1"/>
    </source>
</evidence>
<feature type="chain" id="PRO_5003545730" evidence="7">
    <location>
        <begin position="17"/>
        <end position="503"/>
    </location>
</feature>
<dbReference type="AlphaFoldDB" id="H0XUS7"/>
<dbReference type="InterPro" id="IPR003119">
    <property type="entry name" value="SAP_A"/>
</dbReference>
<dbReference type="GO" id="GO:0005576">
    <property type="term" value="C:extracellular region"/>
    <property type="evidence" value="ECO:0007669"/>
    <property type="project" value="UniProtKB-SubCell"/>
</dbReference>
<dbReference type="SUPFAM" id="SSF47862">
    <property type="entry name" value="Saposin"/>
    <property type="match status" value="4"/>
</dbReference>
<dbReference type="HOGENOM" id="CLU_033757_0_0_1"/>
<comment type="subcellular location">
    <subcellularLocation>
        <location evidence="1">Secreted</location>
    </subcellularLocation>
</comment>
<feature type="domain" description="Saposin A-type" evidence="9">
    <location>
        <begin position="18"/>
        <end position="58"/>
    </location>
</feature>
<dbReference type="FunCoup" id="H0XUS7">
    <property type="interactions" value="258"/>
</dbReference>
<evidence type="ECO:0000256" key="5">
    <source>
        <dbReference type="ARBA" id="ARBA00023157"/>
    </source>
</evidence>
<evidence type="ECO:0000256" key="2">
    <source>
        <dbReference type="ARBA" id="ARBA00022525"/>
    </source>
</evidence>
<dbReference type="InterPro" id="IPR051428">
    <property type="entry name" value="Sphingo_Act-Surfact_Prot"/>
</dbReference>
<reference evidence="10" key="3">
    <citation type="submission" date="2025-09" db="UniProtKB">
        <authorList>
            <consortium name="Ensembl"/>
        </authorList>
    </citation>
    <scope>IDENTIFICATION</scope>
</reference>
<keyword evidence="2" id="KW-0964">Secreted</keyword>
<dbReference type="PRINTS" id="PR01797">
    <property type="entry name" value="SAPOSIN"/>
</dbReference>
<organism evidence="10 11">
    <name type="scientific">Otolemur garnettii</name>
    <name type="common">Small-eared galago</name>
    <name type="synonym">Garnett's greater bushbaby</name>
    <dbReference type="NCBI Taxonomy" id="30611"/>
    <lineage>
        <taxon>Eukaryota</taxon>
        <taxon>Metazoa</taxon>
        <taxon>Chordata</taxon>
        <taxon>Craniata</taxon>
        <taxon>Vertebrata</taxon>
        <taxon>Euteleostomi</taxon>
        <taxon>Mammalia</taxon>
        <taxon>Eutheria</taxon>
        <taxon>Euarchontoglires</taxon>
        <taxon>Primates</taxon>
        <taxon>Strepsirrhini</taxon>
        <taxon>Lorisiformes</taxon>
        <taxon>Galagidae</taxon>
        <taxon>Otolemur</taxon>
    </lineage>
</organism>
<dbReference type="Gene3D" id="1.10.225.10">
    <property type="entry name" value="Saposin-like"/>
    <property type="match status" value="4"/>
</dbReference>
<gene>
    <name evidence="10" type="primary">PSAPL1</name>
</gene>
<dbReference type="InterPro" id="IPR008373">
    <property type="entry name" value="Saposin"/>
</dbReference>
<dbReference type="InterPro" id="IPR008138">
    <property type="entry name" value="SapB_2"/>
</dbReference>
<dbReference type="Proteomes" id="UP000005225">
    <property type="component" value="Unassembled WGS sequence"/>
</dbReference>
<feature type="domain" description="Saposin B-type" evidence="8">
    <location>
        <begin position="176"/>
        <end position="254"/>
    </location>
</feature>
<feature type="domain" description="Saposin B-type" evidence="8">
    <location>
        <begin position="285"/>
        <end position="365"/>
    </location>
</feature>
<dbReference type="GO" id="GO:0016020">
    <property type="term" value="C:membrane"/>
    <property type="evidence" value="ECO:0007669"/>
    <property type="project" value="GOC"/>
</dbReference>
<evidence type="ECO:0000256" key="1">
    <source>
        <dbReference type="ARBA" id="ARBA00004613"/>
    </source>
</evidence>
<name>H0XUS7_OTOGA</name>
<dbReference type="PROSITE" id="PS50015">
    <property type="entry name" value="SAP_B"/>
    <property type="match status" value="4"/>
</dbReference>
<dbReference type="InterPro" id="IPR007856">
    <property type="entry name" value="SapB_1"/>
</dbReference>
<dbReference type="eggNOG" id="KOG1340">
    <property type="taxonomic scope" value="Eukaryota"/>
</dbReference>
<keyword evidence="3 7" id="KW-0732">Signal</keyword>
<dbReference type="InterPro" id="IPR011001">
    <property type="entry name" value="Saposin-like"/>
</dbReference>
<dbReference type="SMART" id="SM00741">
    <property type="entry name" value="SapB"/>
    <property type="match status" value="4"/>
</dbReference>
<keyword evidence="5" id="KW-1015">Disulfide bond</keyword>
<dbReference type="InterPro" id="IPR008139">
    <property type="entry name" value="SaposinB_dom"/>
</dbReference>
<dbReference type="Pfam" id="PF02199">
    <property type="entry name" value="SapA"/>
    <property type="match status" value="2"/>
</dbReference>
<keyword evidence="11" id="KW-1185">Reference proteome</keyword>
<evidence type="ECO:0000313" key="11">
    <source>
        <dbReference type="Proteomes" id="UP000005225"/>
    </source>
</evidence>
<sequence>MPALLLLSSLLGAIVALPALGPEICVKDPVQLCLDVGAAAKCGATKQCQRAFWNAPPAKSLQCLICQDMATLVMDTMNHNAKESDSKALLMQSCEWLPNELDSAGCKLMVNTYLSAILNMLLEGSTPAMVCTALKICEPLQRQLASPGPLSKEDTSEALSTVNLNSFSDYPGLRPGPVLCSDCVPLVSQLQDAVWNNETLTETNINDHCESLVPALTILCKKYIRQLSAPVDQVLMRLPPEKVCHRWRLCSKRGPSHVAPQAAADGVPLLELGMLRQKDEILMSMSQTCDLCLRVVRQLNKWLVSHRTPAKISQALQNVCSVMPSSIALHCITFVETYRSALVELVATVTPEMFCSTIHLCSHLRQTREVHETYETKQSPEMNRGYFCNGCKRLLAVSSHNLDRKSTKQDILMAFKGGCSVLPLPYMIQCNRFVTQYEPVLIESLKDMMEPEALCKKVGACHDPKPLLLGTDQCVIGPSFWCTSQAAAELCDAVQHCQSHVWK</sequence>
<protein>
    <submittedName>
        <fullName evidence="10">Prosaposin like 1</fullName>
    </submittedName>
</protein>
<evidence type="ECO:0000256" key="3">
    <source>
        <dbReference type="ARBA" id="ARBA00022729"/>
    </source>
</evidence>
<evidence type="ECO:0000256" key="4">
    <source>
        <dbReference type="ARBA" id="ARBA00022737"/>
    </source>
</evidence>
<evidence type="ECO:0000256" key="7">
    <source>
        <dbReference type="SAM" id="SignalP"/>
    </source>
</evidence>
<dbReference type="GO" id="GO:0019216">
    <property type="term" value="P:regulation of lipid metabolic process"/>
    <property type="evidence" value="ECO:0007669"/>
    <property type="project" value="TreeGrafter"/>
</dbReference>
<dbReference type="GO" id="GO:0005764">
    <property type="term" value="C:lysosome"/>
    <property type="evidence" value="ECO:0007669"/>
    <property type="project" value="InterPro"/>
</dbReference>
<evidence type="ECO:0000259" key="9">
    <source>
        <dbReference type="PROSITE" id="PS51110"/>
    </source>
</evidence>
<dbReference type="OMA" id="NEVMAPF"/>
<dbReference type="SMART" id="SM00162">
    <property type="entry name" value="SAPA"/>
    <property type="match status" value="2"/>
</dbReference>